<keyword evidence="3 7" id="KW-0418">Kinase</keyword>
<dbReference type="PROSITE" id="PS00107">
    <property type="entry name" value="PROTEIN_KINASE_ATP"/>
    <property type="match status" value="1"/>
</dbReference>
<keyword evidence="1 7" id="KW-0808">Transferase</keyword>
<dbReference type="SUPFAM" id="SSF48452">
    <property type="entry name" value="TPR-like"/>
    <property type="match status" value="3"/>
</dbReference>
<evidence type="ECO:0000256" key="2">
    <source>
        <dbReference type="ARBA" id="ARBA00022741"/>
    </source>
</evidence>
<dbReference type="PANTHER" id="PTHR43289:SF6">
    <property type="entry name" value="SERINE_THREONINE-PROTEIN KINASE NEKL-3"/>
    <property type="match status" value="1"/>
</dbReference>
<dbReference type="PROSITE" id="PS00108">
    <property type="entry name" value="PROTEIN_KINASE_ST"/>
    <property type="match status" value="1"/>
</dbReference>
<dbReference type="CDD" id="cd14014">
    <property type="entry name" value="STKc_PknB_like"/>
    <property type="match status" value="1"/>
</dbReference>
<dbReference type="Gene3D" id="3.30.200.20">
    <property type="entry name" value="Phosphorylase Kinase, domain 1"/>
    <property type="match status" value="1"/>
</dbReference>
<dbReference type="Pfam" id="PF13424">
    <property type="entry name" value="TPR_12"/>
    <property type="match status" value="2"/>
</dbReference>
<dbReference type="Gene3D" id="1.25.40.10">
    <property type="entry name" value="Tetratricopeptide repeat domain"/>
    <property type="match status" value="2"/>
</dbReference>
<reference evidence="7" key="1">
    <citation type="submission" date="2024-05" db="EMBL/GenBank/DDBJ databases">
        <title>Planctomycetes of the genus Singulisphaera possess chitinolytic capabilities.</title>
        <authorList>
            <person name="Ivanova A."/>
        </authorList>
    </citation>
    <scope>NUCLEOTIDE SEQUENCE</scope>
    <source>
        <strain evidence="7">Ch08T</strain>
    </source>
</reference>
<keyword evidence="4 5" id="KW-0067">ATP-binding</keyword>
<evidence type="ECO:0000256" key="3">
    <source>
        <dbReference type="ARBA" id="ARBA00022777"/>
    </source>
</evidence>
<keyword evidence="2 5" id="KW-0547">Nucleotide-binding</keyword>
<evidence type="ECO:0000313" key="7">
    <source>
        <dbReference type="EMBL" id="XBH04744.1"/>
    </source>
</evidence>
<dbReference type="InterPro" id="IPR017441">
    <property type="entry name" value="Protein_kinase_ATP_BS"/>
</dbReference>
<dbReference type="SUPFAM" id="SSF56112">
    <property type="entry name" value="Protein kinase-like (PK-like)"/>
    <property type="match status" value="1"/>
</dbReference>
<dbReference type="GO" id="GO:0004674">
    <property type="term" value="F:protein serine/threonine kinase activity"/>
    <property type="evidence" value="ECO:0007669"/>
    <property type="project" value="UniProtKB-EC"/>
</dbReference>
<dbReference type="PROSITE" id="PS50011">
    <property type="entry name" value="PROTEIN_KINASE_DOM"/>
    <property type="match status" value="1"/>
</dbReference>
<sequence>MGREIPPDGDRSSRLDIAMAEYLAAADAGEPISTKAWLERHPGLASELMDCLEDHRRIGRIVAPSAQEHARASGQVRGRDELWPFRVAEASQPHGAAPNGTCIQYFGDYELIEVLGRGGMGVVYRARQRSLGRQVALKMIRAGRLAAPDDLIRFRNEAQAVARLGHPHLLTILEVGEHDGRHYFSMPLINGGSLSDSLPRFRANPRLVAQLMAEVAGAVHHAHQRGILHRDLKPANILIDDACRPYVADFGLAKQLDKDGGPTLSGVIVGTPAYMAPEQASGRRGAVTTASDVYGLGAVLYALLAGRCPFPGDSPAEVLRRVCEEEPERPSRLNASADRSLEMICLKCLEKEPRRRYASAESLADDLVRWLENRPISARPAGPWARCWLWCRRKPALAGMVVALALTLVAGATGILMNWLEVRHQKDLLIRANHQYVRERDSARALNEFLVEDLLPRSSPLGAPHRALTVGELLDRSVATVGRRFAGRPWLEAPIRRVLADAYRAGGRLDQAEEQIKICLQLLEVRPGGDERDRLAAWQSMGGLLLDKGRLADAKAYASRAYEGWIRHLGETEVETLDSANLLASVLMALKQPERAEELLRRTLRTAESTLGSGHRTTLASLSNLAVIAHNRGRFEDAERWLRAIRQERIRLFGPDHPETLFASSNLGAIILARRGAAEAESLLGQTLDSSRRVLGNDHYFTLTIANNLASAHSQLGRLNEAGERLAEVVRGRKSALGDAHIDTVLAVSSLAANMTEQGRGAEAVELLRGILPRVRAILPPADPRRGAVLINLAGALREAGSTAEAEGMAAEAVALCRKLPPGNSRTHAMFVNALAMYVSILIANREFERAETAAREVLAARVRSVGTEPWRIASAKSLLGGALAGQGRFVEAEPLLIGGYEGLHSDPGAKPKALADASERLALMYEASGRPEIAARWRNEINGRRSP</sequence>
<gene>
    <name evidence="7" type="ORF">V5E97_01640</name>
</gene>
<dbReference type="Gene3D" id="1.10.510.10">
    <property type="entry name" value="Transferase(Phosphotransferase) domain 1"/>
    <property type="match status" value="1"/>
</dbReference>
<dbReference type="Pfam" id="PF13374">
    <property type="entry name" value="TPR_10"/>
    <property type="match status" value="1"/>
</dbReference>
<dbReference type="RefSeq" id="WP_406697538.1">
    <property type="nucleotide sequence ID" value="NZ_CP155447.1"/>
</dbReference>
<evidence type="ECO:0000256" key="5">
    <source>
        <dbReference type="PROSITE-ProRule" id="PRU10141"/>
    </source>
</evidence>
<name>A0AAU7CHB7_9BACT</name>
<dbReference type="AlphaFoldDB" id="A0AAU7CHB7"/>
<dbReference type="EMBL" id="CP155447">
    <property type="protein sequence ID" value="XBH04744.1"/>
    <property type="molecule type" value="Genomic_DNA"/>
</dbReference>
<dbReference type="EC" id="2.7.11.1" evidence="7"/>
<dbReference type="PANTHER" id="PTHR43289">
    <property type="entry name" value="MITOGEN-ACTIVATED PROTEIN KINASE KINASE KINASE 20-RELATED"/>
    <property type="match status" value="1"/>
</dbReference>
<dbReference type="InterPro" id="IPR011990">
    <property type="entry name" value="TPR-like_helical_dom_sf"/>
</dbReference>
<protein>
    <submittedName>
        <fullName evidence="7">Serine/threonine-protein kinase</fullName>
        <ecNumber evidence="7">2.7.11.1</ecNumber>
    </submittedName>
</protein>
<feature type="domain" description="Protein kinase" evidence="6">
    <location>
        <begin position="109"/>
        <end position="371"/>
    </location>
</feature>
<dbReference type="InterPro" id="IPR008271">
    <property type="entry name" value="Ser/Thr_kinase_AS"/>
</dbReference>
<feature type="binding site" evidence="5">
    <location>
        <position position="138"/>
    </location>
    <ligand>
        <name>ATP</name>
        <dbReference type="ChEBI" id="CHEBI:30616"/>
    </ligand>
</feature>
<dbReference type="SMART" id="SM00220">
    <property type="entry name" value="S_TKc"/>
    <property type="match status" value="1"/>
</dbReference>
<evidence type="ECO:0000259" key="6">
    <source>
        <dbReference type="PROSITE" id="PS50011"/>
    </source>
</evidence>
<organism evidence="7">
    <name type="scientific">Singulisphaera sp. Ch08</name>
    <dbReference type="NCBI Taxonomy" id="3120278"/>
    <lineage>
        <taxon>Bacteria</taxon>
        <taxon>Pseudomonadati</taxon>
        <taxon>Planctomycetota</taxon>
        <taxon>Planctomycetia</taxon>
        <taxon>Isosphaerales</taxon>
        <taxon>Isosphaeraceae</taxon>
        <taxon>Singulisphaera</taxon>
    </lineage>
</organism>
<proteinExistence type="predicted"/>
<evidence type="ECO:0000256" key="4">
    <source>
        <dbReference type="ARBA" id="ARBA00022840"/>
    </source>
</evidence>
<dbReference type="InterPro" id="IPR011009">
    <property type="entry name" value="Kinase-like_dom_sf"/>
</dbReference>
<dbReference type="InterPro" id="IPR000719">
    <property type="entry name" value="Prot_kinase_dom"/>
</dbReference>
<dbReference type="Pfam" id="PF00069">
    <property type="entry name" value="Pkinase"/>
    <property type="match status" value="1"/>
</dbReference>
<accession>A0AAU7CHB7</accession>
<dbReference type="GO" id="GO:0005524">
    <property type="term" value="F:ATP binding"/>
    <property type="evidence" value="ECO:0007669"/>
    <property type="project" value="UniProtKB-UniRule"/>
</dbReference>
<evidence type="ECO:0000256" key="1">
    <source>
        <dbReference type="ARBA" id="ARBA00022679"/>
    </source>
</evidence>